<proteinExistence type="predicted"/>
<name>A0A6M3JH87_9ZZZZ</name>
<accession>A0A6M3JH87</accession>
<gene>
    <name evidence="1" type="ORF">MM415A05022_0009</name>
</gene>
<evidence type="ECO:0000313" key="1">
    <source>
        <dbReference type="EMBL" id="QJA69150.1"/>
    </source>
</evidence>
<protein>
    <submittedName>
        <fullName evidence="1">Uncharacterized protein</fullName>
    </submittedName>
</protein>
<reference evidence="1" key="1">
    <citation type="submission" date="2020-03" db="EMBL/GenBank/DDBJ databases">
        <title>The deep terrestrial virosphere.</title>
        <authorList>
            <person name="Holmfeldt K."/>
            <person name="Nilsson E."/>
            <person name="Simone D."/>
            <person name="Lopez-Fernandez M."/>
            <person name="Wu X."/>
            <person name="de Brujin I."/>
            <person name="Lundin D."/>
            <person name="Andersson A."/>
            <person name="Bertilsson S."/>
            <person name="Dopson M."/>
        </authorList>
    </citation>
    <scope>NUCLEOTIDE SEQUENCE</scope>
    <source>
        <strain evidence="1">MM415A05022</strain>
    </source>
</reference>
<dbReference type="AlphaFoldDB" id="A0A6M3JH87"/>
<dbReference type="EMBL" id="MT141681">
    <property type="protein sequence ID" value="QJA69150.1"/>
    <property type="molecule type" value="Genomic_DNA"/>
</dbReference>
<organism evidence="1">
    <name type="scientific">viral metagenome</name>
    <dbReference type="NCBI Taxonomy" id="1070528"/>
    <lineage>
        <taxon>unclassified sequences</taxon>
        <taxon>metagenomes</taxon>
        <taxon>organismal metagenomes</taxon>
    </lineage>
</organism>
<sequence length="72" mass="8082">MATINDLNISITKMPLHEVEALVKRLREARRVTKKTRVVVRRSTSAPTTKKDPLAGIDKSELLKLLEESLNG</sequence>